<evidence type="ECO:0000256" key="8">
    <source>
        <dbReference type="SAM" id="Phobius"/>
    </source>
</evidence>
<evidence type="ECO:0000256" key="7">
    <source>
        <dbReference type="PIRSR" id="PIRSR600715-1"/>
    </source>
</evidence>
<dbReference type="GO" id="GO:0071555">
    <property type="term" value="P:cell wall organization"/>
    <property type="evidence" value="ECO:0007669"/>
    <property type="project" value="TreeGrafter"/>
</dbReference>
<feature type="transmembrane region" description="Helical" evidence="8">
    <location>
        <begin position="113"/>
        <end position="131"/>
    </location>
</feature>
<comment type="cofactor">
    <cofactor evidence="7">
        <name>Mg(2+)</name>
        <dbReference type="ChEBI" id="CHEBI:18420"/>
    </cofactor>
</comment>
<keyword evidence="6 8" id="KW-0472">Membrane</keyword>
<feature type="transmembrane region" description="Helical" evidence="8">
    <location>
        <begin position="185"/>
        <end position="206"/>
    </location>
</feature>
<dbReference type="PANTHER" id="PTHR22926:SF3">
    <property type="entry name" value="UNDECAPRENYL-PHOSPHATE ALPHA-N-ACETYLGLUCOSAMINYL 1-PHOSPHATE TRANSFERASE"/>
    <property type="match status" value="1"/>
</dbReference>
<evidence type="ECO:0000256" key="5">
    <source>
        <dbReference type="ARBA" id="ARBA00022989"/>
    </source>
</evidence>
<feature type="transmembrane region" description="Helical" evidence="8">
    <location>
        <begin position="47"/>
        <end position="78"/>
    </location>
</feature>
<accession>A0A444HE17</accession>
<dbReference type="RefSeq" id="WP_128388679.1">
    <property type="nucleotide sequence ID" value="NZ_SBII01000002.1"/>
</dbReference>
<gene>
    <name evidence="9" type="ORF">EPI11_04060</name>
</gene>
<comment type="subcellular location">
    <subcellularLocation>
        <location evidence="1">Cell membrane</location>
        <topology evidence="1">Multi-pass membrane protein</topology>
    </subcellularLocation>
</comment>
<dbReference type="InterPro" id="IPR000715">
    <property type="entry name" value="Glycosyl_transferase_4"/>
</dbReference>
<evidence type="ECO:0000256" key="1">
    <source>
        <dbReference type="ARBA" id="ARBA00004651"/>
    </source>
</evidence>
<evidence type="ECO:0000256" key="4">
    <source>
        <dbReference type="ARBA" id="ARBA00022692"/>
    </source>
</evidence>
<reference evidence="9 10" key="1">
    <citation type="submission" date="2019-01" db="EMBL/GenBank/DDBJ databases">
        <title>Flavobacterium sp. nov.,isolated from freshwater.</title>
        <authorList>
            <person name="Zhang R."/>
            <person name="Du Z.-J."/>
        </authorList>
    </citation>
    <scope>NUCLEOTIDE SEQUENCE [LARGE SCALE GENOMIC DNA]</scope>
    <source>
        <strain evidence="9 10">1E403</strain>
    </source>
</reference>
<feature type="transmembrane region" description="Helical" evidence="8">
    <location>
        <begin position="138"/>
        <end position="154"/>
    </location>
</feature>
<evidence type="ECO:0000313" key="9">
    <source>
        <dbReference type="EMBL" id="RWX02407.1"/>
    </source>
</evidence>
<keyword evidence="4 8" id="KW-0812">Transmembrane</keyword>
<comment type="caution">
    <text evidence="9">The sequence shown here is derived from an EMBL/GenBank/DDBJ whole genome shotgun (WGS) entry which is preliminary data.</text>
</comment>
<feature type="transmembrane region" description="Helical" evidence="8">
    <location>
        <begin position="286"/>
        <end position="305"/>
    </location>
</feature>
<evidence type="ECO:0000313" key="10">
    <source>
        <dbReference type="Proteomes" id="UP000287527"/>
    </source>
</evidence>
<evidence type="ECO:0000256" key="2">
    <source>
        <dbReference type="ARBA" id="ARBA00022475"/>
    </source>
</evidence>
<feature type="transmembrane region" description="Helical" evidence="8">
    <location>
        <begin position="212"/>
        <end position="231"/>
    </location>
</feature>
<protein>
    <submittedName>
        <fullName evidence="9">UDP-GlcNAc--UDP-phosphate GlcNAc-1-phosphate transferase</fullName>
    </submittedName>
</protein>
<dbReference type="Proteomes" id="UP000287527">
    <property type="component" value="Unassembled WGS sequence"/>
</dbReference>
<dbReference type="GO" id="GO:0046872">
    <property type="term" value="F:metal ion binding"/>
    <property type="evidence" value="ECO:0007669"/>
    <property type="project" value="UniProtKB-KW"/>
</dbReference>
<feature type="binding site" evidence="7">
    <location>
        <position position="130"/>
    </location>
    <ligand>
        <name>Mg(2+)</name>
        <dbReference type="ChEBI" id="CHEBI:18420"/>
    </ligand>
</feature>
<dbReference type="GO" id="GO:0016780">
    <property type="term" value="F:phosphotransferase activity, for other substituted phosphate groups"/>
    <property type="evidence" value="ECO:0007669"/>
    <property type="project" value="InterPro"/>
</dbReference>
<dbReference type="Pfam" id="PF00953">
    <property type="entry name" value="Glycos_transf_4"/>
    <property type="match status" value="1"/>
</dbReference>
<keyword evidence="7" id="KW-0460">Magnesium</keyword>
<evidence type="ECO:0000256" key="3">
    <source>
        <dbReference type="ARBA" id="ARBA00022679"/>
    </source>
</evidence>
<organism evidence="9 10">
    <name type="scientific">Flavobacterium cerinum</name>
    <dbReference type="NCBI Taxonomy" id="2502784"/>
    <lineage>
        <taxon>Bacteria</taxon>
        <taxon>Pseudomonadati</taxon>
        <taxon>Bacteroidota</taxon>
        <taxon>Flavobacteriia</taxon>
        <taxon>Flavobacteriales</taxon>
        <taxon>Flavobacteriaceae</taxon>
        <taxon>Flavobacterium</taxon>
    </lineage>
</organism>
<keyword evidence="7" id="KW-0479">Metal-binding</keyword>
<feature type="transmembrane region" description="Helical" evidence="8">
    <location>
        <begin position="160"/>
        <end position="178"/>
    </location>
</feature>
<dbReference type="GO" id="GO:0044038">
    <property type="term" value="P:cell wall macromolecule biosynthetic process"/>
    <property type="evidence" value="ECO:0007669"/>
    <property type="project" value="TreeGrafter"/>
</dbReference>
<keyword evidence="5 8" id="KW-1133">Transmembrane helix</keyword>
<evidence type="ECO:0000256" key="6">
    <source>
        <dbReference type="ARBA" id="ARBA00023136"/>
    </source>
</evidence>
<keyword evidence="10" id="KW-1185">Reference proteome</keyword>
<dbReference type="AlphaFoldDB" id="A0A444HE17"/>
<dbReference type="EMBL" id="SBII01000002">
    <property type="protein sequence ID" value="RWX02407.1"/>
    <property type="molecule type" value="Genomic_DNA"/>
</dbReference>
<dbReference type="OrthoDB" id="9783652at2"/>
<sequence length="320" mass="35709">MHYLIIVVLLFALELLYFKIADRYNIIDKPNHRSSHTSITLRGGGVIFPVAMLIACVMGEASIAFTVAVVLVGVVSFIDDINPLHQLPRVISHLIAIALVLFDLDLLQGTALFWLPVLVVLAIGWINAFNFMDGINGITVLYALVTIASFAWMYQNESSLNVLITMGLACIVFGFFNIRKRAKTFAGDVGSVSMALFLAYFMIKLIAETGQIGYLLFFGVYGVDAVITILYRLKNKENIFQPHRSHLYQYLANEMKWTHVLVSLAYAVLQLIINGCVILLNDKGLLSIWVFIVLLIILAVLYMAIRISVKKKIAVESMSN</sequence>
<feature type="binding site" evidence="7">
    <location>
        <position position="188"/>
    </location>
    <ligand>
        <name>Mg(2+)</name>
        <dbReference type="ChEBI" id="CHEBI:18420"/>
    </ligand>
</feature>
<proteinExistence type="predicted"/>
<feature type="transmembrane region" description="Helical" evidence="8">
    <location>
        <begin position="260"/>
        <end position="280"/>
    </location>
</feature>
<dbReference type="GO" id="GO:0009103">
    <property type="term" value="P:lipopolysaccharide biosynthetic process"/>
    <property type="evidence" value="ECO:0007669"/>
    <property type="project" value="TreeGrafter"/>
</dbReference>
<dbReference type="PANTHER" id="PTHR22926">
    <property type="entry name" value="PHOSPHO-N-ACETYLMURAMOYL-PENTAPEPTIDE-TRANSFERASE"/>
    <property type="match status" value="1"/>
</dbReference>
<keyword evidence="2" id="KW-1003">Cell membrane</keyword>
<name>A0A444HE17_9FLAO</name>
<dbReference type="GO" id="GO:0005886">
    <property type="term" value="C:plasma membrane"/>
    <property type="evidence" value="ECO:0007669"/>
    <property type="project" value="UniProtKB-SubCell"/>
</dbReference>
<keyword evidence="3 9" id="KW-0808">Transferase</keyword>